<keyword evidence="2 5" id="KW-0812">Transmembrane</keyword>
<feature type="transmembrane region" description="Helical" evidence="5">
    <location>
        <begin position="6"/>
        <end position="27"/>
    </location>
</feature>
<dbReference type="PANTHER" id="PTHR22950">
    <property type="entry name" value="AMINO ACID TRANSPORTER"/>
    <property type="match status" value="1"/>
</dbReference>
<keyword evidence="4 5" id="KW-0472">Membrane</keyword>
<feature type="domain" description="Amino acid transporter transmembrane" evidence="6">
    <location>
        <begin position="1"/>
        <end position="396"/>
    </location>
</feature>
<proteinExistence type="predicted"/>
<organism evidence="7 8">
    <name type="scientific">Amblyomma americanum</name>
    <name type="common">Lone star tick</name>
    <dbReference type="NCBI Taxonomy" id="6943"/>
    <lineage>
        <taxon>Eukaryota</taxon>
        <taxon>Metazoa</taxon>
        <taxon>Ecdysozoa</taxon>
        <taxon>Arthropoda</taxon>
        <taxon>Chelicerata</taxon>
        <taxon>Arachnida</taxon>
        <taxon>Acari</taxon>
        <taxon>Parasitiformes</taxon>
        <taxon>Ixodida</taxon>
        <taxon>Ixodoidea</taxon>
        <taxon>Ixodidae</taxon>
        <taxon>Amblyomminae</taxon>
        <taxon>Amblyomma</taxon>
    </lineage>
</organism>
<feature type="transmembrane region" description="Helical" evidence="5">
    <location>
        <begin position="83"/>
        <end position="106"/>
    </location>
</feature>
<reference evidence="7 8" key="1">
    <citation type="journal article" date="2023" name="Arcadia Sci">
        <title>De novo assembly of a long-read Amblyomma americanum tick genome.</title>
        <authorList>
            <person name="Chou S."/>
            <person name="Poskanzer K.E."/>
            <person name="Rollins M."/>
            <person name="Thuy-Boun P.S."/>
        </authorList>
    </citation>
    <scope>NUCLEOTIDE SEQUENCE [LARGE SCALE GENOMIC DNA]</scope>
    <source>
        <strain evidence="7">F_SG_1</strain>
        <tissue evidence="7">Salivary glands</tissue>
    </source>
</reference>
<evidence type="ECO:0000256" key="1">
    <source>
        <dbReference type="ARBA" id="ARBA00004141"/>
    </source>
</evidence>
<evidence type="ECO:0000256" key="4">
    <source>
        <dbReference type="ARBA" id="ARBA00023136"/>
    </source>
</evidence>
<evidence type="ECO:0000313" key="7">
    <source>
        <dbReference type="EMBL" id="KAK8760335.1"/>
    </source>
</evidence>
<evidence type="ECO:0000256" key="5">
    <source>
        <dbReference type="SAM" id="Phobius"/>
    </source>
</evidence>
<feature type="transmembrane region" description="Helical" evidence="5">
    <location>
        <begin position="144"/>
        <end position="166"/>
    </location>
</feature>
<feature type="transmembrane region" description="Helical" evidence="5">
    <location>
        <begin position="373"/>
        <end position="396"/>
    </location>
</feature>
<keyword evidence="3 5" id="KW-1133">Transmembrane helix</keyword>
<accession>A0AAQ4DCZ5</accession>
<comment type="subcellular location">
    <subcellularLocation>
        <location evidence="1">Membrane</location>
        <topology evidence="1">Multi-pass membrane protein</topology>
    </subcellularLocation>
</comment>
<feature type="transmembrane region" description="Helical" evidence="5">
    <location>
        <begin position="216"/>
        <end position="243"/>
    </location>
</feature>
<dbReference type="AlphaFoldDB" id="A0AAQ4DCZ5"/>
<feature type="transmembrane region" description="Helical" evidence="5">
    <location>
        <begin position="335"/>
        <end position="361"/>
    </location>
</feature>
<comment type="caution">
    <text evidence="7">The sequence shown here is derived from an EMBL/GenBank/DDBJ whole genome shotgun (WGS) entry which is preliminary data.</text>
</comment>
<feature type="transmembrane region" description="Helical" evidence="5">
    <location>
        <begin position="263"/>
        <end position="288"/>
    </location>
</feature>
<evidence type="ECO:0000256" key="2">
    <source>
        <dbReference type="ARBA" id="ARBA00022692"/>
    </source>
</evidence>
<dbReference type="InterPro" id="IPR013057">
    <property type="entry name" value="AA_transpt_TM"/>
</dbReference>
<evidence type="ECO:0000259" key="6">
    <source>
        <dbReference type="Pfam" id="PF01490"/>
    </source>
</evidence>
<dbReference type="Proteomes" id="UP001321473">
    <property type="component" value="Unassembled WGS sequence"/>
</dbReference>
<feature type="transmembrane region" description="Helical" evidence="5">
    <location>
        <begin position="309"/>
        <end position="329"/>
    </location>
</feature>
<feature type="non-terminal residue" evidence="7">
    <location>
        <position position="1"/>
    </location>
</feature>
<dbReference type="GO" id="GO:0015179">
    <property type="term" value="F:L-amino acid transmembrane transporter activity"/>
    <property type="evidence" value="ECO:0007669"/>
    <property type="project" value="TreeGrafter"/>
</dbReference>
<protein>
    <recommendedName>
        <fullName evidence="6">Amino acid transporter transmembrane domain-containing protein</fullName>
    </recommendedName>
</protein>
<name>A0AAQ4DCZ5_AMBAM</name>
<feature type="transmembrane region" description="Helical" evidence="5">
    <location>
        <begin position="118"/>
        <end position="137"/>
    </location>
</feature>
<keyword evidence="8" id="KW-1185">Reference proteome</keyword>
<dbReference type="EMBL" id="JARKHS020032237">
    <property type="protein sequence ID" value="KAK8760335.1"/>
    <property type="molecule type" value="Genomic_DNA"/>
</dbReference>
<dbReference type="GO" id="GO:0005774">
    <property type="term" value="C:vacuolar membrane"/>
    <property type="evidence" value="ECO:0007669"/>
    <property type="project" value="TreeGrafter"/>
</dbReference>
<evidence type="ECO:0000256" key="3">
    <source>
        <dbReference type="ARBA" id="ARBA00022989"/>
    </source>
</evidence>
<gene>
    <name evidence="7" type="ORF">V5799_028398</name>
</gene>
<feature type="transmembrane region" description="Helical" evidence="5">
    <location>
        <begin position="186"/>
        <end position="204"/>
    </location>
</feature>
<evidence type="ECO:0000313" key="8">
    <source>
        <dbReference type="Proteomes" id="UP001321473"/>
    </source>
</evidence>
<sequence>VGSLGVVFVGLICIHCMHILVECNHILSKKTGLRTLDFAGVAQYSFKFGPHCLRRYSGFASSTAALSDNITIQSLEGNFHVSAVNCFLLLTQFGFCCVYFVFVATSMKEVLHGAGIEMNVYVCLAILLPFMVLYNFIRSLRMLALASTLANLLQTTGMVLIFYNLLQDMPNISERPLFVGWSRLPIYFGTVIYAFEGIGIVLPLENEMKSPQDFGGLTGVLNTGMIIVVCLYTAIGFFGYLKYGSHVLGSITLNFPPSPLNEVIRIIFAISIFLSYALQMYVPVKIIWPSIMRRFSLDQGKHSPRVVMFFEFLVRTALVTLTFVLAVAVPRLDLFIPLVGALASSSLALILPPLFELFTLWDGDQGKLMWTWLWAKNLFISVLGVLGFVTGTFVTITEIVNTFSSNPGGSSPPA</sequence>
<dbReference type="Pfam" id="PF01490">
    <property type="entry name" value="Aa_trans"/>
    <property type="match status" value="1"/>
</dbReference>
<dbReference type="PANTHER" id="PTHR22950:SF349">
    <property type="entry name" value="AMINO ACID TRANSPORTER TRANSMEMBRANE DOMAIN-CONTAINING PROTEIN"/>
    <property type="match status" value="1"/>
</dbReference>